<protein>
    <submittedName>
        <fullName evidence="1">Glycosyltransferase</fullName>
    </submittedName>
</protein>
<dbReference type="Gene3D" id="3.40.50.2000">
    <property type="entry name" value="Glycogen Phosphorylase B"/>
    <property type="match status" value="1"/>
</dbReference>
<evidence type="ECO:0000313" key="2">
    <source>
        <dbReference type="Proteomes" id="UP000254291"/>
    </source>
</evidence>
<dbReference type="AlphaFoldDB" id="A0A378SHH8"/>
<keyword evidence="1" id="KW-0808">Transferase</keyword>
<dbReference type="Proteomes" id="UP000254291">
    <property type="component" value="Unassembled WGS sequence"/>
</dbReference>
<accession>A0A378SHH8</accession>
<proteinExistence type="predicted"/>
<dbReference type="EMBL" id="UGQM01000001">
    <property type="protein sequence ID" value="STZ42269.1"/>
    <property type="molecule type" value="Genomic_DNA"/>
</dbReference>
<dbReference type="CDD" id="cd03801">
    <property type="entry name" value="GT4_PimA-like"/>
    <property type="match status" value="1"/>
</dbReference>
<gene>
    <name evidence="1" type="ORF">NCTC10742_01480</name>
</gene>
<name>A0A378SHH8_9MYCO</name>
<sequence>MQPRVLILSPQVYAEPHSGVGMRGHFQAVHLSRLWPVTVVTETGTYDVKDGVFTHRVVTEVAEASNALAYLRSAARRTHYLFEKYNCRYWEVPSLDEFTHVIIHYPALLELLASSPRPQASIIFDTHNNEREYFETVAARTPNRFKRAVISKQADVAERVIQKARGLIAATISVSESDRDWIESLCGSGVRHFVIPNNLFSYSPTKWTGRKSILYVGSLNVTMNLQALEWFTVNVWPLLRKIVPDVEFVVAGRDPSAALMADLKRKGVTVIANAPSLDPLYEDALCSLIPASSGSGGKIKVCEALSRGVPVITTPHGLVGQPAAIADCCIVREDPAGWVDAIRAQVERGHRSTGEWDDQVEAALSASYFGNSIKQISQYIESR</sequence>
<dbReference type="GO" id="GO:0016740">
    <property type="term" value="F:transferase activity"/>
    <property type="evidence" value="ECO:0007669"/>
    <property type="project" value="UniProtKB-KW"/>
</dbReference>
<evidence type="ECO:0000313" key="1">
    <source>
        <dbReference type="EMBL" id="STZ42269.1"/>
    </source>
</evidence>
<organism evidence="1 2">
    <name type="scientific">Mycolicibacterium gilvum</name>
    <dbReference type="NCBI Taxonomy" id="1804"/>
    <lineage>
        <taxon>Bacteria</taxon>
        <taxon>Bacillati</taxon>
        <taxon>Actinomycetota</taxon>
        <taxon>Actinomycetes</taxon>
        <taxon>Mycobacteriales</taxon>
        <taxon>Mycobacteriaceae</taxon>
        <taxon>Mycolicibacterium</taxon>
    </lineage>
</organism>
<dbReference type="Pfam" id="PF13692">
    <property type="entry name" value="Glyco_trans_1_4"/>
    <property type="match status" value="1"/>
</dbReference>
<reference evidence="1 2" key="1">
    <citation type="submission" date="2018-06" db="EMBL/GenBank/DDBJ databases">
        <authorList>
            <consortium name="Pathogen Informatics"/>
            <person name="Doyle S."/>
        </authorList>
    </citation>
    <scope>NUCLEOTIDE SEQUENCE [LARGE SCALE GENOMIC DNA]</scope>
    <source>
        <strain evidence="1 2">NCTC10742</strain>
    </source>
</reference>
<dbReference type="SUPFAM" id="SSF53756">
    <property type="entry name" value="UDP-Glycosyltransferase/glycogen phosphorylase"/>
    <property type="match status" value="1"/>
</dbReference>